<dbReference type="EMBL" id="BDGG01000001">
    <property type="protein sequence ID" value="GAU87495.1"/>
    <property type="molecule type" value="Genomic_DNA"/>
</dbReference>
<comment type="caution">
    <text evidence="1">The sequence shown here is derived from an EMBL/GenBank/DDBJ whole genome shotgun (WGS) entry which is preliminary data.</text>
</comment>
<protein>
    <submittedName>
        <fullName evidence="1">Uncharacterized protein</fullName>
    </submittedName>
</protein>
<dbReference type="Proteomes" id="UP000186922">
    <property type="component" value="Unassembled WGS sequence"/>
</dbReference>
<keyword evidence="2" id="KW-1185">Reference proteome</keyword>
<organism evidence="1 2">
    <name type="scientific">Ramazzottius varieornatus</name>
    <name type="common">Water bear</name>
    <name type="synonym">Tardigrade</name>
    <dbReference type="NCBI Taxonomy" id="947166"/>
    <lineage>
        <taxon>Eukaryota</taxon>
        <taxon>Metazoa</taxon>
        <taxon>Ecdysozoa</taxon>
        <taxon>Tardigrada</taxon>
        <taxon>Eutardigrada</taxon>
        <taxon>Parachela</taxon>
        <taxon>Hypsibioidea</taxon>
        <taxon>Ramazzottiidae</taxon>
        <taxon>Ramazzottius</taxon>
    </lineage>
</organism>
<dbReference type="OrthoDB" id="10366258at2759"/>
<sequence length="235" mass="26525">MDPIEMWGIFFLSSVACATGAAAMPIEAWGIFFLSSVAVIKGGRVDRAQHLVDISKYPEVKGFFRIEAWPLHLENDQVVEHNGISCDEPLGICGPELRIFIDKERQNHDFGADSTSHRNYTALLTAEDLNSPVVNKTISRNVCGKSVRSVDVRVRAEDVNTMRYDDKIDNFSCFIFGPDIPAANEAESKWSTELSCDGQDRKSTKIWFRYRWFFIDPKICRSSFNDRGMLVGSLS</sequence>
<gene>
    <name evidence="1" type="primary">RvY_00329</name>
    <name evidence="1" type="synonym">RvY_00329.1</name>
    <name evidence="1" type="ORF">RvY_00329-1</name>
</gene>
<accession>A0A1D1UGI3</accession>
<evidence type="ECO:0000313" key="1">
    <source>
        <dbReference type="EMBL" id="GAU87495.1"/>
    </source>
</evidence>
<proteinExistence type="predicted"/>
<dbReference type="AlphaFoldDB" id="A0A1D1UGI3"/>
<evidence type="ECO:0000313" key="2">
    <source>
        <dbReference type="Proteomes" id="UP000186922"/>
    </source>
</evidence>
<name>A0A1D1UGI3_RAMVA</name>
<reference evidence="1 2" key="1">
    <citation type="journal article" date="2016" name="Nat. Commun.">
        <title>Extremotolerant tardigrade genome and improved radiotolerance of human cultured cells by tardigrade-unique protein.</title>
        <authorList>
            <person name="Hashimoto T."/>
            <person name="Horikawa D.D."/>
            <person name="Saito Y."/>
            <person name="Kuwahara H."/>
            <person name="Kozuka-Hata H."/>
            <person name="Shin-I T."/>
            <person name="Minakuchi Y."/>
            <person name="Ohishi K."/>
            <person name="Motoyama A."/>
            <person name="Aizu T."/>
            <person name="Enomoto A."/>
            <person name="Kondo K."/>
            <person name="Tanaka S."/>
            <person name="Hara Y."/>
            <person name="Koshikawa S."/>
            <person name="Sagara H."/>
            <person name="Miura T."/>
            <person name="Yokobori S."/>
            <person name="Miyagawa K."/>
            <person name="Suzuki Y."/>
            <person name="Kubo T."/>
            <person name="Oyama M."/>
            <person name="Kohara Y."/>
            <person name="Fujiyama A."/>
            <person name="Arakawa K."/>
            <person name="Katayama T."/>
            <person name="Toyoda A."/>
            <person name="Kunieda T."/>
        </authorList>
    </citation>
    <scope>NUCLEOTIDE SEQUENCE [LARGE SCALE GENOMIC DNA]</scope>
    <source>
        <strain evidence="1 2">YOKOZUNA-1</strain>
    </source>
</reference>